<proteinExistence type="inferred from homology"/>
<dbReference type="GO" id="GO:0006935">
    <property type="term" value="P:chemotaxis"/>
    <property type="evidence" value="ECO:0007669"/>
    <property type="project" value="UniProtKB-UniRule"/>
</dbReference>
<dbReference type="CDD" id="cd17541">
    <property type="entry name" value="REC_CheB-like"/>
    <property type="match status" value="1"/>
</dbReference>
<dbReference type="CDD" id="cd16432">
    <property type="entry name" value="CheB_Rec"/>
    <property type="match status" value="1"/>
</dbReference>
<dbReference type="NCBIfam" id="NF001965">
    <property type="entry name" value="PRK00742.1"/>
    <property type="match status" value="1"/>
</dbReference>
<accession>A0A2M7T9E6</accession>
<dbReference type="EMBL" id="PFNG01000072">
    <property type="protein sequence ID" value="PIZ41037.1"/>
    <property type="molecule type" value="Genomic_DNA"/>
</dbReference>
<dbReference type="RefSeq" id="WP_286678592.1">
    <property type="nucleotide sequence ID" value="NZ_MNXI01000092.1"/>
</dbReference>
<dbReference type="EC" id="3.5.1.44" evidence="5"/>
<evidence type="ECO:0000313" key="10">
    <source>
        <dbReference type="EMBL" id="PIZ41037.1"/>
    </source>
</evidence>
<dbReference type="EC" id="3.1.1.61" evidence="5"/>
<dbReference type="PANTHER" id="PTHR42872">
    <property type="entry name" value="PROTEIN-GLUTAMATE METHYLESTERASE/PROTEIN-GLUTAMINE GLUTAMINASE"/>
    <property type="match status" value="1"/>
</dbReference>
<comment type="caution">
    <text evidence="10">The sequence shown here is derived from an EMBL/GenBank/DDBJ whole genome shotgun (WGS) entry which is preliminary data.</text>
</comment>
<keyword evidence="2 5" id="KW-0145">Chemotaxis</keyword>
<dbReference type="SUPFAM" id="SSF52172">
    <property type="entry name" value="CheY-like"/>
    <property type="match status" value="1"/>
</dbReference>
<feature type="active site" evidence="5 6">
    <location>
        <position position="174"/>
    </location>
</feature>
<dbReference type="PANTHER" id="PTHR42872:SF6">
    <property type="entry name" value="PROTEIN-GLUTAMATE METHYLESTERASE_PROTEIN-GLUTAMINE GLUTAMINASE"/>
    <property type="match status" value="1"/>
</dbReference>
<dbReference type="Gene3D" id="3.40.50.2300">
    <property type="match status" value="1"/>
</dbReference>
<feature type="domain" description="CheB-type methylesterase" evidence="9">
    <location>
        <begin position="162"/>
        <end position="354"/>
    </location>
</feature>
<feature type="domain" description="Response regulatory" evidence="8">
    <location>
        <begin position="5"/>
        <end position="122"/>
    </location>
</feature>
<organism evidence="10 11">
    <name type="scientific">Candidatus Aquicultor secundus</name>
    <dbReference type="NCBI Taxonomy" id="1973895"/>
    <lineage>
        <taxon>Bacteria</taxon>
        <taxon>Bacillati</taxon>
        <taxon>Actinomycetota</taxon>
        <taxon>Candidatus Aquicultoria</taxon>
        <taxon>Candidatus Aquicultorales</taxon>
        <taxon>Candidatus Aquicultoraceae</taxon>
        <taxon>Candidatus Aquicultor</taxon>
    </lineage>
</organism>
<feature type="modified residue" description="4-aspartylphosphate" evidence="5 7">
    <location>
        <position position="56"/>
    </location>
</feature>
<name>A0A2M7T9E6_9ACTN</name>
<dbReference type="InterPro" id="IPR000673">
    <property type="entry name" value="Sig_transdc_resp-reg_Me-estase"/>
</dbReference>
<dbReference type="Gene3D" id="3.40.50.180">
    <property type="entry name" value="Methylesterase CheB, C-terminal domain"/>
    <property type="match status" value="1"/>
</dbReference>
<comment type="catalytic activity">
    <reaction evidence="5">
        <text>L-glutaminyl-[protein] + H2O = L-glutamyl-[protein] + NH4(+)</text>
        <dbReference type="Rhea" id="RHEA:16441"/>
        <dbReference type="Rhea" id="RHEA-COMP:10207"/>
        <dbReference type="Rhea" id="RHEA-COMP:10208"/>
        <dbReference type="ChEBI" id="CHEBI:15377"/>
        <dbReference type="ChEBI" id="CHEBI:28938"/>
        <dbReference type="ChEBI" id="CHEBI:29973"/>
        <dbReference type="ChEBI" id="CHEBI:30011"/>
        <dbReference type="EC" id="3.5.1.44"/>
    </reaction>
</comment>
<evidence type="ECO:0000256" key="2">
    <source>
        <dbReference type="ARBA" id="ARBA00022500"/>
    </source>
</evidence>
<dbReference type="SMART" id="SM00448">
    <property type="entry name" value="REC"/>
    <property type="match status" value="1"/>
</dbReference>
<dbReference type="InterPro" id="IPR035909">
    <property type="entry name" value="CheB_C"/>
</dbReference>
<comment type="PTM">
    <text evidence="5">Phosphorylated by CheA. Phosphorylation of the N-terminal regulatory domain activates the methylesterase activity.</text>
</comment>
<dbReference type="InterPro" id="IPR008248">
    <property type="entry name" value="CheB-like"/>
</dbReference>
<keyword evidence="5 7" id="KW-0597">Phosphoprotein</keyword>
<dbReference type="AlphaFoldDB" id="A0A2M7T9E6"/>
<keyword evidence="1 5" id="KW-0963">Cytoplasm</keyword>
<evidence type="ECO:0000259" key="8">
    <source>
        <dbReference type="PROSITE" id="PS50110"/>
    </source>
</evidence>
<feature type="active site" evidence="5 6">
    <location>
        <position position="200"/>
    </location>
</feature>
<dbReference type="PROSITE" id="PS50122">
    <property type="entry name" value="CHEB"/>
    <property type="match status" value="1"/>
</dbReference>
<evidence type="ECO:0000256" key="7">
    <source>
        <dbReference type="PROSITE-ProRule" id="PRU00169"/>
    </source>
</evidence>
<keyword evidence="3 5" id="KW-0378">Hydrolase</keyword>
<dbReference type="InterPro" id="IPR011006">
    <property type="entry name" value="CheY-like_superfamily"/>
</dbReference>
<dbReference type="SUPFAM" id="SSF52738">
    <property type="entry name" value="Methylesterase CheB, C-terminal domain"/>
    <property type="match status" value="1"/>
</dbReference>
<evidence type="ECO:0000256" key="5">
    <source>
        <dbReference type="HAMAP-Rule" id="MF_00099"/>
    </source>
</evidence>
<reference evidence="11" key="1">
    <citation type="submission" date="2017-09" db="EMBL/GenBank/DDBJ databases">
        <title>Depth-based differentiation of microbial function through sediment-hosted aquifers and enrichment of novel symbionts in the deep terrestrial subsurface.</title>
        <authorList>
            <person name="Probst A.J."/>
            <person name="Ladd B."/>
            <person name="Jarett J.K."/>
            <person name="Geller-Mcgrath D.E."/>
            <person name="Sieber C.M.K."/>
            <person name="Emerson J.B."/>
            <person name="Anantharaman K."/>
            <person name="Thomas B.C."/>
            <person name="Malmstrom R."/>
            <person name="Stieglmeier M."/>
            <person name="Klingl A."/>
            <person name="Woyke T."/>
            <person name="Ryan C.M."/>
            <person name="Banfield J.F."/>
        </authorList>
    </citation>
    <scope>NUCLEOTIDE SEQUENCE [LARGE SCALE GENOMIC DNA]</scope>
</reference>
<dbReference type="Pfam" id="PF01339">
    <property type="entry name" value="CheB_methylest"/>
    <property type="match status" value="1"/>
</dbReference>
<evidence type="ECO:0000256" key="1">
    <source>
        <dbReference type="ARBA" id="ARBA00022490"/>
    </source>
</evidence>
<dbReference type="HAMAP" id="MF_00099">
    <property type="entry name" value="CheB_chemtxs"/>
    <property type="match status" value="1"/>
</dbReference>
<comment type="similarity">
    <text evidence="5">Belongs to the CheB family.</text>
</comment>
<dbReference type="GO" id="GO:0000156">
    <property type="term" value="F:phosphorelay response regulator activity"/>
    <property type="evidence" value="ECO:0007669"/>
    <property type="project" value="InterPro"/>
</dbReference>
<gene>
    <name evidence="5" type="primary">cheB</name>
    <name evidence="10" type="ORF">COY37_03050</name>
</gene>
<sequence>MANIKVLVVDDSAVIRQLVKEILERDRDIEAVEVASDPIFAERKILKFKPDVITLDVEMSGMDGITFLEKIMQTHPVPVIMLSSHTDRNASETLRALELGAVDFITKPKTNISESIETIEEEILTKVKGAARANVRAKPTKLAAPPRYSVDEVIKKQAAVGGKAAENIIVLGASTGGTVAISDLLRILPPDSPGIVIVQHMPPNFTRAYAERINGLVNLAVKEAENGDRVERGTVLIAPGGKHMLLQRDPRGFYVEVKDGPPVNRHKPSVDVLFRSAAHSAGDKAIGVILTGMGSDGAQGMLEMKEAGAFNIAQSKESCVVFGMPKSAIEKGAVDKVARIDAMPGLIMQQLKAAG</sequence>
<dbReference type="PIRSF" id="PIRSF000876">
    <property type="entry name" value="RR_chemtxs_CheB"/>
    <property type="match status" value="1"/>
</dbReference>
<dbReference type="InterPro" id="IPR001789">
    <property type="entry name" value="Sig_transdc_resp-reg_receiver"/>
</dbReference>
<dbReference type="GO" id="GO:0050568">
    <property type="term" value="F:protein-glutamine glutaminase activity"/>
    <property type="evidence" value="ECO:0007669"/>
    <property type="project" value="UniProtKB-UniRule"/>
</dbReference>
<evidence type="ECO:0000256" key="4">
    <source>
        <dbReference type="ARBA" id="ARBA00048267"/>
    </source>
</evidence>
<comment type="function">
    <text evidence="5">Involved in chemotaxis. Part of a chemotaxis signal transduction system that modulates chemotaxis in response to various stimuli. Catalyzes the demethylation of specific methylglutamate residues introduced into the chemoreceptors (methyl-accepting chemotaxis proteins or MCP) by CheR. Also mediates the irreversible deamidation of specific glutamine residues to glutamic acid.</text>
</comment>
<evidence type="ECO:0000256" key="6">
    <source>
        <dbReference type="PROSITE-ProRule" id="PRU00050"/>
    </source>
</evidence>
<dbReference type="GO" id="GO:0008984">
    <property type="term" value="F:protein-glutamate methylesterase activity"/>
    <property type="evidence" value="ECO:0007669"/>
    <property type="project" value="UniProtKB-UniRule"/>
</dbReference>
<feature type="active site" evidence="5 6">
    <location>
        <position position="296"/>
    </location>
</feature>
<evidence type="ECO:0000256" key="3">
    <source>
        <dbReference type="ARBA" id="ARBA00022801"/>
    </source>
</evidence>
<dbReference type="NCBIfam" id="NF009206">
    <property type="entry name" value="PRK12555.1"/>
    <property type="match status" value="1"/>
</dbReference>
<dbReference type="PROSITE" id="PS50110">
    <property type="entry name" value="RESPONSE_REGULATORY"/>
    <property type="match status" value="1"/>
</dbReference>
<dbReference type="Proteomes" id="UP000230956">
    <property type="component" value="Unassembled WGS sequence"/>
</dbReference>
<comment type="domain">
    <text evidence="5">Contains a C-terminal catalytic domain, and an N-terminal region which modulates catalytic activity.</text>
</comment>
<dbReference type="Pfam" id="PF00072">
    <property type="entry name" value="Response_reg"/>
    <property type="match status" value="1"/>
</dbReference>
<dbReference type="GO" id="GO:0005737">
    <property type="term" value="C:cytoplasm"/>
    <property type="evidence" value="ECO:0007669"/>
    <property type="project" value="UniProtKB-SubCell"/>
</dbReference>
<comment type="subcellular location">
    <subcellularLocation>
        <location evidence="5">Cytoplasm</location>
    </subcellularLocation>
</comment>
<protein>
    <recommendedName>
        <fullName evidence="5">Protein-glutamate methylesterase/protein-glutamine glutaminase</fullName>
        <ecNumber evidence="5">3.1.1.61</ecNumber>
        <ecNumber evidence="5">3.5.1.44</ecNumber>
    </recommendedName>
</protein>
<evidence type="ECO:0000259" key="9">
    <source>
        <dbReference type="PROSITE" id="PS50122"/>
    </source>
</evidence>
<comment type="catalytic activity">
    <reaction evidence="4 5">
        <text>[protein]-L-glutamate 5-O-methyl ester + H2O = L-glutamyl-[protein] + methanol + H(+)</text>
        <dbReference type="Rhea" id="RHEA:23236"/>
        <dbReference type="Rhea" id="RHEA-COMP:10208"/>
        <dbReference type="Rhea" id="RHEA-COMP:10311"/>
        <dbReference type="ChEBI" id="CHEBI:15377"/>
        <dbReference type="ChEBI" id="CHEBI:15378"/>
        <dbReference type="ChEBI" id="CHEBI:17790"/>
        <dbReference type="ChEBI" id="CHEBI:29973"/>
        <dbReference type="ChEBI" id="CHEBI:82795"/>
        <dbReference type="EC" id="3.1.1.61"/>
    </reaction>
</comment>
<evidence type="ECO:0000313" key="11">
    <source>
        <dbReference type="Proteomes" id="UP000230956"/>
    </source>
</evidence>